<proteinExistence type="predicted"/>
<feature type="compositionally biased region" description="Polar residues" evidence="1">
    <location>
        <begin position="25"/>
        <end position="34"/>
    </location>
</feature>
<comment type="caution">
    <text evidence="2">The sequence shown here is derived from an EMBL/GenBank/DDBJ whole genome shotgun (WGS) entry which is preliminary data.</text>
</comment>
<keyword evidence="3" id="KW-1185">Reference proteome</keyword>
<reference evidence="2" key="1">
    <citation type="submission" date="2023-03" db="EMBL/GenBank/DDBJ databases">
        <title>Massive genome expansion in bonnet fungi (Mycena s.s.) driven by repeated elements and novel gene families across ecological guilds.</title>
        <authorList>
            <consortium name="Lawrence Berkeley National Laboratory"/>
            <person name="Harder C.B."/>
            <person name="Miyauchi S."/>
            <person name="Viragh M."/>
            <person name="Kuo A."/>
            <person name="Thoen E."/>
            <person name="Andreopoulos B."/>
            <person name="Lu D."/>
            <person name="Skrede I."/>
            <person name="Drula E."/>
            <person name="Henrissat B."/>
            <person name="Morin E."/>
            <person name="Kohler A."/>
            <person name="Barry K."/>
            <person name="LaButti K."/>
            <person name="Morin E."/>
            <person name="Salamov A."/>
            <person name="Lipzen A."/>
            <person name="Mereny Z."/>
            <person name="Hegedus B."/>
            <person name="Baldrian P."/>
            <person name="Stursova M."/>
            <person name="Weitz H."/>
            <person name="Taylor A."/>
            <person name="Grigoriev I.V."/>
            <person name="Nagy L.G."/>
            <person name="Martin F."/>
            <person name="Kauserud H."/>
        </authorList>
    </citation>
    <scope>NUCLEOTIDE SEQUENCE</scope>
    <source>
        <strain evidence="2">CBHHK002</strain>
    </source>
</reference>
<gene>
    <name evidence="2" type="ORF">DFH08DRAFT_815852</name>
</gene>
<evidence type="ECO:0000256" key="1">
    <source>
        <dbReference type="SAM" id="MobiDB-lite"/>
    </source>
</evidence>
<name>A0AAD6ZLW0_9AGAR</name>
<dbReference type="Proteomes" id="UP001218218">
    <property type="component" value="Unassembled WGS sequence"/>
</dbReference>
<dbReference type="AlphaFoldDB" id="A0AAD6ZLW0"/>
<evidence type="ECO:0000313" key="3">
    <source>
        <dbReference type="Proteomes" id="UP001218218"/>
    </source>
</evidence>
<dbReference type="EMBL" id="JARIHO010000039">
    <property type="protein sequence ID" value="KAJ7328351.1"/>
    <property type="molecule type" value="Genomic_DNA"/>
</dbReference>
<feature type="compositionally biased region" description="Low complexity" evidence="1">
    <location>
        <begin position="1"/>
        <end position="19"/>
    </location>
</feature>
<feature type="region of interest" description="Disordered" evidence="1">
    <location>
        <begin position="1"/>
        <end position="52"/>
    </location>
</feature>
<organism evidence="2 3">
    <name type="scientific">Mycena albidolilacea</name>
    <dbReference type="NCBI Taxonomy" id="1033008"/>
    <lineage>
        <taxon>Eukaryota</taxon>
        <taxon>Fungi</taxon>
        <taxon>Dikarya</taxon>
        <taxon>Basidiomycota</taxon>
        <taxon>Agaricomycotina</taxon>
        <taxon>Agaricomycetes</taxon>
        <taxon>Agaricomycetidae</taxon>
        <taxon>Agaricales</taxon>
        <taxon>Marasmiineae</taxon>
        <taxon>Mycenaceae</taxon>
        <taxon>Mycena</taxon>
    </lineage>
</organism>
<protein>
    <submittedName>
        <fullName evidence="2">Uncharacterized protein</fullName>
    </submittedName>
</protein>
<accession>A0AAD6ZLW0</accession>
<sequence length="229" mass="25387">MDNYISKSISSGSSSKSKSMGNERCQVSQPSQLKFTGPSDQRAGDPTSSNEAKIATSDIIEEVWMCSSEDPNKPTVTYYVVSKHLNGSRALANTIAHHFMVAGNHTHFGMNFLRFHSDSTCMGKESTKIKLTVWQQRNSPIIMLSFVSTESHKCIGTYETAKANASSISSEKYCTGDTTCPVADDDEDWLRTLADTDEKDRNVIWREIVDSCNSADGIIFTEMPEENNE</sequence>
<evidence type="ECO:0000313" key="2">
    <source>
        <dbReference type="EMBL" id="KAJ7328351.1"/>
    </source>
</evidence>